<dbReference type="InterPro" id="IPR029021">
    <property type="entry name" value="Prot-tyrosine_phosphatase-like"/>
</dbReference>
<dbReference type="InterPro" id="IPR011993">
    <property type="entry name" value="PH-like_dom_sf"/>
</dbReference>
<dbReference type="InterPro" id="IPR017455">
    <property type="entry name" value="Znf_FYVE-rel"/>
</dbReference>
<gene>
    <name evidence="13" type="ORF">OFUS_LOCUS4178</name>
</gene>
<evidence type="ECO:0000256" key="12">
    <source>
        <dbReference type="PIRSR" id="PIRSR630564-2"/>
    </source>
</evidence>
<organism evidence="13 14">
    <name type="scientific">Owenia fusiformis</name>
    <name type="common">Polychaete worm</name>
    <dbReference type="NCBI Taxonomy" id="6347"/>
    <lineage>
        <taxon>Eukaryota</taxon>
        <taxon>Metazoa</taxon>
        <taxon>Spiralia</taxon>
        <taxon>Lophotrochozoa</taxon>
        <taxon>Annelida</taxon>
        <taxon>Polychaeta</taxon>
        <taxon>Sedentaria</taxon>
        <taxon>Canalipalpata</taxon>
        <taxon>Sabellida</taxon>
        <taxon>Oweniida</taxon>
        <taxon>Oweniidae</taxon>
        <taxon>Owenia</taxon>
    </lineage>
</organism>
<dbReference type="PANTHER" id="PTHR10807">
    <property type="entry name" value="MYOTUBULARIN-RELATED"/>
    <property type="match status" value="1"/>
</dbReference>
<evidence type="ECO:0000256" key="6">
    <source>
        <dbReference type="ARBA" id="ARBA00022801"/>
    </source>
</evidence>
<keyword evidence="6" id="KW-0378">Hydrolase</keyword>
<dbReference type="InterPro" id="IPR000306">
    <property type="entry name" value="Znf_FYVE"/>
</dbReference>
<feature type="binding site" evidence="12">
    <location>
        <begin position="388"/>
        <end position="394"/>
    </location>
    <ligand>
        <name>substrate</name>
    </ligand>
</feature>
<evidence type="ECO:0000256" key="5">
    <source>
        <dbReference type="ARBA" id="ARBA00022771"/>
    </source>
</evidence>
<dbReference type="GO" id="GO:0005737">
    <property type="term" value="C:cytoplasm"/>
    <property type="evidence" value="ECO:0007669"/>
    <property type="project" value="TreeGrafter"/>
</dbReference>
<accession>A0A8J1TFV5</accession>
<dbReference type="GO" id="GO:0052629">
    <property type="term" value="F:phosphatidylinositol-3,5-bisphosphate 3-phosphatase activity"/>
    <property type="evidence" value="ECO:0007669"/>
    <property type="project" value="UniProtKB-EC"/>
</dbReference>
<dbReference type="CDD" id="cd14532">
    <property type="entry name" value="PTP-MTMR6-like"/>
    <property type="match status" value="1"/>
</dbReference>
<proteinExistence type="inferred from homology"/>
<keyword evidence="5" id="KW-0863">Zinc-finger</keyword>
<keyword evidence="9" id="KW-0472">Membrane</keyword>
<protein>
    <recommendedName>
        <fullName evidence="3">phosphatidylinositol-3,5-bisphosphate 3-phosphatase</fullName>
        <ecNumber evidence="3">3.1.3.95</ecNumber>
    </recommendedName>
    <alternativeName>
        <fullName evidence="10">Phosphatidylinositol-3,5-bisphosphate 3-phosphatase</fullName>
    </alternativeName>
</protein>
<keyword evidence="14" id="KW-1185">Reference proteome</keyword>
<keyword evidence="4" id="KW-0479">Metal-binding</keyword>
<dbReference type="Pfam" id="PF21098">
    <property type="entry name" value="PH-GRAM_MTMR6-like"/>
    <property type="match status" value="1"/>
</dbReference>
<dbReference type="SMART" id="SM00064">
    <property type="entry name" value="FYVE"/>
    <property type="match status" value="1"/>
</dbReference>
<comment type="subcellular location">
    <subcellularLocation>
        <location evidence="1">Membrane</location>
    </subcellularLocation>
</comment>
<name>A0A8J1TFV5_OWEFU</name>
<dbReference type="SMART" id="SM00404">
    <property type="entry name" value="PTPc_motif"/>
    <property type="match status" value="1"/>
</dbReference>
<dbReference type="Pfam" id="PF01363">
    <property type="entry name" value="FYVE"/>
    <property type="match status" value="1"/>
</dbReference>
<evidence type="ECO:0000256" key="9">
    <source>
        <dbReference type="ARBA" id="ARBA00023136"/>
    </source>
</evidence>
<evidence type="ECO:0000313" key="14">
    <source>
        <dbReference type="Proteomes" id="UP000749559"/>
    </source>
</evidence>
<evidence type="ECO:0000256" key="8">
    <source>
        <dbReference type="ARBA" id="ARBA00023098"/>
    </source>
</evidence>
<dbReference type="GO" id="GO:0008270">
    <property type="term" value="F:zinc ion binding"/>
    <property type="evidence" value="ECO:0007669"/>
    <property type="project" value="UniProtKB-KW"/>
</dbReference>
<evidence type="ECO:0000256" key="2">
    <source>
        <dbReference type="ARBA" id="ARBA00007471"/>
    </source>
</evidence>
<comment type="caution">
    <text evidence="13">The sequence shown here is derived from an EMBL/GenBank/DDBJ whole genome shotgun (WGS) entry which is preliminary data.</text>
</comment>
<dbReference type="Proteomes" id="UP000749559">
    <property type="component" value="Unassembled WGS sequence"/>
</dbReference>
<keyword evidence="7" id="KW-0862">Zinc</keyword>
<dbReference type="SUPFAM" id="SSF52799">
    <property type="entry name" value="(Phosphotyrosine protein) phosphatases II"/>
    <property type="match status" value="1"/>
</dbReference>
<dbReference type="AlphaFoldDB" id="A0A8J1TFV5"/>
<dbReference type="GO" id="GO:0004438">
    <property type="term" value="F:phosphatidylinositol-3-phosphate phosphatase activity"/>
    <property type="evidence" value="ECO:0007669"/>
    <property type="project" value="TreeGrafter"/>
</dbReference>
<dbReference type="GO" id="GO:0016020">
    <property type="term" value="C:membrane"/>
    <property type="evidence" value="ECO:0007669"/>
    <property type="project" value="UniProtKB-SubCell"/>
</dbReference>
<feature type="binding site" evidence="12">
    <location>
        <begin position="326"/>
        <end position="327"/>
    </location>
    <ligand>
        <name>substrate</name>
    </ligand>
</feature>
<dbReference type="Gene3D" id="2.30.29.30">
    <property type="entry name" value="Pleckstrin-homology domain (PH domain)/Phosphotyrosine-binding domain (PTB)"/>
    <property type="match status" value="1"/>
</dbReference>
<evidence type="ECO:0000256" key="10">
    <source>
        <dbReference type="ARBA" id="ARBA00032571"/>
    </source>
</evidence>
<dbReference type="PANTHER" id="PTHR10807:SF8">
    <property type="entry name" value="PHOSPHATIDYLINOSITOL-3-PHOSPHATE PHOSPHATASE"/>
    <property type="match status" value="1"/>
</dbReference>
<dbReference type="InterPro" id="IPR030564">
    <property type="entry name" value="Myotubularin"/>
</dbReference>
<dbReference type="PROSITE" id="PS00383">
    <property type="entry name" value="TYR_PHOSPHATASE_1"/>
    <property type="match status" value="1"/>
</dbReference>
<sequence>MTMMLASLKCSNYDAKTILKHGFKDSVEMQRKMLDLVRDVGWSTFHNITHFKDMHIMPDGTIEVENVRLIDRFNSKKSSNGTLYLTATHLIFVDPQGKQETWILHMHVASVEKLALTTSGSPLQIKCKTFLNVTFIIPRERDCHDIYCSLMKLAKPANFEDLYAFQYTATSDIEKQYGWDMYSIENEFCRMGLPNDNWILTNINKDYEICDTYSSKLYVPKCASTPVLVGSSKFRSRGRLPALSYLYSNQAAICRCSQPLSGFSARCVEDEQMLQSILRANPNSPYMYVVDTRPKINAMANKAAGKGYENESNYTNIKFHFLGIENIHVMRSSLTKMLEVCELRNPSETAFLKGLEDCKWLNHIRNVLCTSVFISKAVQDGVSVLVHCSDGWDRTAQTCSIAGILLDPYYRTIQGFQALIEKEWLSFGHKFIDRCGFLEHVEVKETSPIFTQFIDCVWQLSRQFPCAFQFNERFLLTIHDHVYSCQYGTFIGNCEKDRVDLRLSERTYSLWGHLSSNMTDYINPFFKQEYELSHPVLRPNTAACSFQFWRGMYNRFDIGVHPRENIADIISAMKDHTDSMEDHVALLEKRVKSMCKLLGKSDETVQRKLQGMVVSSESLFSISDLTDLAHKFTSGNHLENDGDLSPNEGAINNGVKHSDSESGFEDEGSLMSKSGVDDSPTAPPRSLSMLEDNDNLAVDTLLMELHSIAVDWRQLRNVTQCSCAAPFEHFTKKYHCWKCGNVFCTRCIDRHIPLPGHYSQRPVPVCRPCYKEIKHSPSTPDFRAVIAGLPLLAVPSIEATQ</sequence>
<dbReference type="InterPro" id="IPR003595">
    <property type="entry name" value="Tyr_Pase_cat"/>
</dbReference>
<dbReference type="InterPro" id="IPR016130">
    <property type="entry name" value="Tyr_Pase_AS"/>
</dbReference>
<comment type="similarity">
    <text evidence="2">Belongs to the protein-tyrosine phosphatase family. Non-receptor class myotubularin subfamily.</text>
</comment>
<reference evidence="13" key="1">
    <citation type="submission" date="2022-03" db="EMBL/GenBank/DDBJ databases">
        <authorList>
            <person name="Martin C."/>
        </authorList>
    </citation>
    <scope>NUCLEOTIDE SEQUENCE</scope>
</reference>
<dbReference type="InterPro" id="IPR011011">
    <property type="entry name" value="Znf_FYVE_PHD"/>
</dbReference>
<evidence type="ECO:0000256" key="4">
    <source>
        <dbReference type="ARBA" id="ARBA00022723"/>
    </source>
</evidence>
<dbReference type="CDD" id="cd15738">
    <property type="entry name" value="FYVE_MTMR_unchar"/>
    <property type="match status" value="1"/>
</dbReference>
<dbReference type="CDD" id="cd13210">
    <property type="entry name" value="PH-GRAM_MTMR6-like"/>
    <property type="match status" value="1"/>
</dbReference>
<dbReference type="InterPro" id="IPR013083">
    <property type="entry name" value="Znf_RING/FYVE/PHD"/>
</dbReference>
<dbReference type="SUPFAM" id="SSF50729">
    <property type="entry name" value="PH domain-like"/>
    <property type="match status" value="1"/>
</dbReference>
<evidence type="ECO:0000313" key="13">
    <source>
        <dbReference type="EMBL" id="CAH1777082.1"/>
    </source>
</evidence>
<dbReference type="Pfam" id="PF06602">
    <property type="entry name" value="Myotub-related"/>
    <property type="match status" value="1"/>
</dbReference>
<dbReference type="GO" id="GO:0046856">
    <property type="term" value="P:phosphatidylinositol dephosphorylation"/>
    <property type="evidence" value="ECO:0007669"/>
    <property type="project" value="TreeGrafter"/>
</dbReference>
<evidence type="ECO:0000256" key="7">
    <source>
        <dbReference type="ARBA" id="ARBA00022833"/>
    </source>
</evidence>
<evidence type="ECO:0000256" key="1">
    <source>
        <dbReference type="ARBA" id="ARBA00004370"/>
    </source>
</evidence>
<dbReference type="PROSITE" id="PS50178">
    <property type="entry name" value="ZF_FYVE"/>
    <property type="match status" value="1"/>
</dbReference>
<dbReference type="EMBL" id="CAIIXF020000002">
    <property type="protein sequence ID" value="CAH1777082.1"/>
    <property type="molecule type" value="Genomic_DNA"/>
</dbReference>
<keyword evidence="8" id="KW-0443">Lipid metabolism</keyword>
<evidence type="ECO:0000256" key="3">
    <source>
        <dbReference type="ARBA" id="ARBA00012903"/>
    </source>
</evidence>
<dbReference type="InterPro" id="IPR010569">
    <property type="entry name" value="Myotubularin-like_Pase_dom"/>
</dbReference>
<dbReference type="PROSITE" id="PS51339">
    <property type="entry name" value="PPASE_MYOTUBULARIN"/>
    <property type="match status" value="1"/>
</dbReference>
<dbReference type="Gene3D" id="3.30.40.10">
    <property type="entry name" value="Zinc/RING finger domain, C3HC4 (zinc finger)"/>
    <property type="match status" value="1"/>
</dbReference>
<dbReference type="OrthoDB" id="271628at2759"/>
<dbReference type="FunFam" id="2.30.29.30:FF:000135">
    <property type="entry name" value="Myotubularin related protein 6"/>
    <property type="match status" value="1"/>
</dbReference>
<feature type="active site" description="Phosphocysteine intermediate" evidence="11">
    <location>
        <position position="388"/>
    </location>
</feature>
<dbReference type="SUPFAM" id="SSF57903">
    <property type="entry name" value="FYVE/PHD zinc finger"/>
    <property type="match status" value="1"/>
</dbReference>
<dbReference type="InterPro" id="IPR048994">
    <property type="entry name" value="PH-GRAM_MTMR6-9"/>
</dbReference>
<dbReference type="EC" id="3.1.3.95" evidence="3"/>
<evidence type="ECO:0000256" key="11">
    <source>
        <dbReference type="PIRSR" id="PIRSR630564-1"/>
    </source>
</evidence>